<dbReference type="Proteomes" id="UP001197114">
    <property type="component" value="Unassembled WGS sequence"/>
</dbReference>
<proteinExistence type="predicted"/>
<dbReference type="PANTHER" id="PTHR43818">
    <property type="entry name" value="BCDNA.GH03377"/>
    <property type="match status" value="1"/>
</dbReference>
<dbReference type="Pfam" id="PF01408">
    <property type="entry name" value="GFO_IDH_MocA"/>
    <property type="match status" value="1"/>
</dbReference>
<reference evidence="3 4" key="1">
    <citation type="submission" date="2019-11" db="EMBL/GenBank/DDBJ databases">
        <authorList>
            <person name="Ay H."/>
        </authorList>
    </citation>
    <scope>NUCLEOTIDE SEQUENCE [LARGE SCALE GENOMIC DNA]</scope>
    <source>
        <strain evidence="3 4">BG9H</strain>
    </source>
</reference>
<keyword evidence="4" id="KW-1185">Reference proteome</keyword>
<dbReference type="SUPFAM" id="SSF51735">
    <property type="entry name" value="NAD(P)-binding Rossmann-fold domains"/>
    <property type="match status" value="1"/>
</dbReference>
<comment type="caution">
    <text evidence="3">The sequence shown here is derived from an EMBL/GenBank/DDBJ whole genome shotgun (WGS) entry which is preliminary data.</text>
</comment>
<dbReference type="InterPro" id="IPR000683">
    <property type="entry name" value="Gfo/Idh/MocA-like_OxRdtase_N"/>
</dbReference>
<evidence type="ECO:0000313" key="4">
    <source>
        <dbReference type="Proteomes" id="UP001197114"/>
    </source>
</evidence>
<feature type="domain" description="Gfo/Idh/MocA-like oxidoreductase N-terminal" evidence="2">
    <location>
        <begin position="1"/>
        <end position="117"/>
    </location>
</feature>
<organism evidence="3 4">
    <name type="scientific">Streptomyces anatolicus</name>
    <dbReference type="NCBI Taxonomy" id="2675858"/>
    <lineage>
        <taxon>Bacteria</taxon>
        <taxon>Bacillati</taxon>
        <taxon>Actinomycetota</taxon>
        <taxon>Actinomycetes</taxon>
        <taxon>Kitasatosporales</taxon>
        <taxon>Streptomycetaceae</taxon>
        <taxon>Streptomyces</taxon>
    </lineage>
</organism>
<dbReference type="InterPro" id="IPR036291">
    <property type="entry name" value="NAD(P)-bd_dom_sf"/>
</dbReference>
<accession>A0ABS6YLH6</accession>
<dbReference type="RefSeq" id="WP_219688695.1">
    <property type="nucleotide sequence ID" value="NZ_WMBF01000095.1"/>
</dbReference>
<dbReference type="Gene3D" id="3.40.50.720">
    <property type="entry name" value="NAD(P)-binding Rossmann-like Domain"/>
    <property type="match status" value="1"/>
</dbReference>
<gene>
    <name evidence="3" type="ORF">GKQ77_11970</name>
</gene>
<dbReference type="SUPFAM" id="SSF55347">
    <property type="entry name" value="Glyceraldehyde-3-phosphate dehydrogenase-like, C-terminal domain"/>
    <property type="match status" value="1"/>
</dbReference>
<dbReference type="InterPro" id="IPR050463">
    <property type="entry name" value="Gfo/Idh/MocA_oxidrdct_glycsds"/>
</dbReference>
<dbReference type="EMBL" id="WMBF01000095">
    <property type="protein sequence ID" value="MBW5422270.1"/>
    <property type="molecule type" value="Genomic_DNA"/>
</dbReference>
<dbReference type="Gene3D" id="3.30.360.10">
    <property type="entry name" value="Dihydrodipicolinate Reductase, domain 2"/>
    <property type="match status" value="1"/>
</dbReference>
<evidence type="ECO:0000256" key="1">
    <source>
        <dbReference type="ARBA" id="ARBA00023002"/>
    </source>
</evidence>
<sequence length="315" mass="33523">MKIALLGTNFGQAHAAVYAARNDVEEVVLFGRDADKTARVAGQFGFAADTDLDAAFTDPSFDLVDVCLPIPLHAPMVLRALEAGKHVLTELPMAGSLEEGRRIVAAAESSDRHVFVDMFERFIPANQALTDAVRDGTYGRLQELTCWNAVTLLWPGASLGLKQLPMEAMHSDLDLITRALGTPDQVHVTAVGRDADAGAVEATLAFDGAIARSSVSALRPKPWGARGGYTAAFTHGVLEWTSTMGYDGKPTGALTAYNDEGAHEVKLPAADQYTAMIDHVLAVLRGEATNEISPGSALAALDLTCRINRQVNPAK</sequence>
<keyword evidence="1" id="KW-0560">Oxidoreductase</keyword>
<protein>
    <submittedName>
        <fullName evidence="3">Gfo/Idh/MocA family oxidoreductase</fullName>
    </submittedName>
</protein>
<dbReference type="PANTHER" id="PTHR43818:SF11">
    <property type="entry name" value="BCDNA.GH03377"/>
    <property type="match status" value="1"/>
</dbReference>
<name>A0ABS6YLH6_9ACTN</name>
<evidence type="ECO:0000313" key="3">
    <source>
        <dbReference type="EMBL" id="MBW5422270.1"/>
    </source>
</evidence>
<evidence type="ECO:0000259" key="2">
    <source>
        <dbReference type="Pfam" id="PF01408"/>
    </source>
</evidence>